<dbReference type="EMBL" id="SSTG01000053">
    <property type="protein sequence ID" value="THG51866.1"/>
    <property type="molecule type" value="Genomic_DNA"/>
</dbReference>
<dbReference type="Proteomes" id="UP000305401">
    <property type="component" value="Unassembled WGS sequence"/>
</dbReference>
<comment type="caution">
    <text evidence="1">The sequence shown here is derived from an EMBL/GenBank/DDBJ whole genome shotgun (WGS) entry which is preliminary data.</text>
</comment>
<name>A0AC61S6K3_9BACT</name>
<organism evidence="1 2">
    <name type="scientific">Muribaculum caecicola</name>
    <dbReference type="NCBI Taxonomy" id="3038144"/>
    <lineage>
        <taxon>Bacteria</taxon>
        <taxon>Pseudomonadati</taxon>
        <taxon>Bacteroidota</taxon>
        <taxon>Bacteroidia</taxon>
        <taxon>Bacteroidales</taxon>
        <taxon>Muribaculaceae</taxon>
        <taxon>Muribaculum</taxon>
    </lineage>
</organism>
<accession>A0AC61S6K3</accession>
<keyword evidence="2" id="KW-1185">Reference proteome</keyword>
<proteinExistence type="predicted"/>
<reference evidence="1" key="1">
    <citation type="submission" date="2019-04" db="EMBL/GenBank/DDBJ databases">
        <title>Microbes associate with the intestines of laboratory mice.</title>
        <authorList>
            <person name="Navarre W."/>
            <person name="Wong E."/>
            <person name="Huang K.C."/>
            <person name="Tropini C."/>
            <person name="Ng K."/>
            <person name="Yu B."/>
        </authorList>
    </citation>
    <scope>NUCLEOTIDE SEQUENCE</scope>
    <source>
        <strain evidence="1">NM86_A22</strain>
    </source>
</reference>
<gene>
    <name evidence="1" type="ORF">E5990_05655</name>
</gene>
<sequence length="622" mass="68535">MKIIGNIHRHLRRTYNRMRLSWHTQMRQRQSAIRSLLRILDIATFFGALGFMVCFVLYIGYEHSPSQLQTLYSTMHSLRWLFALNITFRLAINFRQTIAETRIVKWIVDTGILVSVAIPLLHTNIAASWPALANVLSGQWLNIGILLAYSIVDISYAVMRIMNRRTNPPLMMSGSFLVFIIIGSVLLTLPKATYNGLQYTDALFVSTSAVCITGLTTVDIPATFTPFGQGVLALLIQIGGLGVLTFTSFFAIFFSGNTSIYSQLLVKDMISSKSVNALMPTLLYIFMFTIVVELTGALAVWWTTHDYLTHMSPGQQISFSLFHSLSAFCNAGFCTLPGGMSNPALLNSNQSVYLVTSIIVLAGGIGFPVLVNIRDAFSEYIHRMFNRVRHRKTYGRQIHLYNLNTKLSLYATIILFLLSTIAFFIFERQNSMNGMSTYTQVCQSVFNATCPRSSGFQSISPVLFSPATFLIVLLLMWIGGASQSTAGGIKVNTLSASLLTLRATILGKNKVTAYNRTISTGSIRRANAIVTLSLLALFVYTTALLLLEPGLPPKAVIFETVSALFTVGSSLGITDQLSDISKITLCSAMFLGRVGIISLLIGITGNQTNPPIDFPTDNVIIN</sequence>
<evidence type="ECO:0000313" key="2">
    <source>
        <dbReference type="Proteomes" id="UP000305401"/>
    </source>
</evidence>
<protein>
    <submittedName>
        <fullName evidence="1">Potassium transporter</fullName>
    </submittedName>
</protein>
<evidence type="ECO:0000313" key="1">
    <source>
        <dbReference type="EMBL" id="THG51866.1"/>
    </source>
</evidence>